<proteinExistence type="predicted"/>
<gene>
    <name evidence="1" type="ORF">QU24_19690</name>
</gene>
<dbReference type="RefSeq" id="WP_039334545.1">
    <property type="nucleotide sequence ID" value="NZ_JTJJ01000086.1"/>
</dbReference>
<accession>A0A0B1R011</accession>
<dbReference type="Proteomes" id="UP000030853">
    <property type="component" value="Unassembled WGS sequence"/>
</dbReference>
<organism evidence="1 2">
    <name type="scientific">Pantoea rodasii</name>
    <dbReference type="NCBI Taxonomy" id="1076549"/>
    <lineage>
        <taxon>Bacteria</taxon>
        <taxon>Pseudomonadati</taxon>
        <taxon>Pseudomonadota</taxon>
        <taxon>Gammaproteobacteria</taxon>
        <taxon>Enterobacterales</taxon>
        <taxon>Erwiniaceae</taxon>
        <taxon>Pantoea</taxon>
    </lineage>
</organism>
<reference evidence="1 2" key="1">
    <citation type="submission" date="2014-11" db="EMBL/GenBank/DDBJ databases">
        <title>Genome sequencing of Pantoea rodasii ND03.</title>
        <authorList>
            <person name="Muhamad Yunos N.Y."/>
            <person name="Chan K.-G."/>
        </authorList>
    </citation>
    <scope>NUCLEOTIDE SEQUENCE [LARGE SCALE GENOMIC DNA]</scope>
    <source>
        <strain evidence="1 2">ND03</strain>
    </source>
</reference>
<dbReference type="AlphaFoldDB" id="A0A0B1R011"/>
<name>A0A0B1R011_9GAMM</name>
<protein>
    <recommendedName>
        <fullName evidence="3">Prepilin peptidase-dependent protein</fullName>
    </recommendedName>
</protein>
<evidence type="ECO:0008006" key="3">
    <source>
        <dbReference type="Google" id="ProtNLM"/>
    </source>
</evidence>
<dbReference type="EMBL" id="JTJJ01000086">
    <property type="protein sequence ID" value="KHJ66378.1"/>
    <property type="molecule type" value="Genomic_DNA"/>
</dbReference>
<comment type="caution">
    <text evidence="1">The sequence shown here is derived from an EMBL/GenBank/DDBJ whole genome shotgun (WGS) entry which is preliminary data.</text>
</comment>
<evidence type="ECO:0000313" key="2">
    <source>
        <dbReference type="Proteomes" id="UP000030853"/>
    </source>
</evidence>
<sequence>MTTSGTFAPDAGALSSLLDAGSGPVLVLDPCGALWEAFWQAPRWKNLWQAWRLAPGQTQEGDVWDVLAAMRSVRASDGSECLSAELFPPDRYSDLTRRLMTCVMAFADDTGHFTGRTAGLGALAGQLWAGDLWSSIARWSRQYPYHSALQTARALLTLEGASESVLAIRNRMEIFHHPHVAETFTGATGFRLSTLRQRPGQVIFLTPDIRCMESEDLTSVYGFLAGALQAMGALHSVTFSLVEPVLTAEGEPL</sequence>
<evidence type="ECO:0000313" key="1">
    <source>
        <dbReference type="EMBL" id="KHJ66378.1"/>
    </source>
</evidence>